<reference evidence="3" key="1">
    <citation type="journal article" date="2014" name="PLoS ONE">
        <title>Transcriptome-Based Identification of ABC Transporters in the Western Tarnished Plant Bug Lygus hesperus.</title>
        <authorList>
            <person name="Hull J.J."/>
            <person name="Chaney K."/>
            <person name="Geib S.M."/>
            <person name="Fabrick J.A."/>
            <person name="Brent C.S."/>
            <person name="Walsh D."/>
            <person name="Lavine L.C."/>
        </authorList>
    </citation>
    <scope>NUCLEOTIDE SEQUENCE</scope>
</reference>
<dbReference type="Pfam" id="PF00135">
    <property type="entry name" value="COesterase"/>
    <property type="match status" value="1"/>
</dbReference>
<evidence type="ECO:0000313" key="3">
    <source>
        <dbReference type="EMBL" id="JAG36649.1"/>
    </source>
</evidence>
<sequence>MIENARSKVYFFKFNYLGELSPSTWIDDPSLSKMTFHAETLLYIMRSIIFPAHRGQDLELSRNLTRMITNFDKYGDPTPESGLWKPFDNNTHDALVIDNNGTR</sequence>
<dbReference type="SUPFAM" id="SSF53474">
    <property type="entry name" value="alpha/beta-Hydrolases"/>
    <property type="match status" value="1"/>
</dbReference>
<dbReference type="EMBL" id="GBHO01006955">
    <property type="protein sequence ID" value="JAG36649.1"/>
    <property type="molecule type" value="Transcribed_RNA"/>
</dbReference>
<gene>
    <name evidence="3" type="primary">F13H6.3_2</name>
    <name evidence="3" type="ORF">CM83_6683</name>
</gene>
<organism evidence="3">
    <name type="scientific">Lygus hesperus</name>
    <name type="common">Western plant bug</name>
    <dbReference type="NCBI Taxonomy" id="30085"/>
    <lineage>
        <taxon>Eukaryota</taxon>
        <taxon>Metazoa</taxon>
        <taxon>Ecdysozoa</taxon>
        <taxon>Arthropoda</taxon>
        <taxon>Hexapoda</taxon>
        <taxon>Insecta</taxon>
        <taxon>Pterygota</taxon>
        <taxon>Neoptera</taxon>
        <taxon>Paraneoptera</taxon>
        <taxon>Hemiptera</taxon>
        <taxon>Heteroptera</taxon>
        <taxon>Panheteroptera</taxon>
        <taxon>Cimicomorpha</taxon>
        <taxon>Miridae</taxon>
        <taxon>Mirini</taxon>
        <taxon>Lygus</taxon>
    </lineage>
</organism>
<accession>A0A0A9YWU1</accession>
<evidence type="ECO:0000256" key="1">
    <source>
        <dbReference type="ARBA" id="ARBA00023180"/>
    </source>
</evidence>
<feature type="domain" description="Carboxylesterase type B" evidence="2">
    <location>
        <begin position="4"/>
        <end position="101"/>
    </location>
</feature>
<name>A0A0A9YWU1_LYGHE</name>
<dbReference type="AlphaFoldDB" id="A0A0A9YWU1"/>
<proteinExistence type="predicted"/>
<protein>
    <submittedName>
        <fullName evidence="3">Esterase CM06B1</fullName>
    </submittedName>
</protein>
<evidence type="ECO:0000259" key="2">
    <source>
        <dbReference type="Pfam" id="PF00135"/>
    </source>
</evidence>
<dbReference type="InterPro" id="IPR029058">
    <property type="entry name" value="AB_hydrolase_fold"/>
</dbReference>
<keyword evidence="1" id="KW-0325">Glycoprotein</keyword>
<dbReference type="Gene3D" id="3.40.50.1820">
    <property type="entry name" value="alpha/beta hydrolase"/>
    <property type="match status" value="1"/>
</dbReference>
<feature type="non-terminal residue" evidence="3">
    <location>
        <position position="103"/>
    </location>
</feature>
<dbReference type="InterPro" id="IPR002018">
    <property type="entry name" value="CarbesteraseB"/>
</dbReference>
<reference evidence="3" key="2">
    <citation type="submission" date="2014-07" db="EMBL/GenBank/DDBJ databases">
        <authorList>
            <person name="Hull J."/>
        </authorList>
    </citation>
    <scope>NUCLEOTIDE SEQUENCE</scope>
</reference>